<dbReference type="EMBL" id="KI894019">
    <property type="protein sequence ID" value="OCF27602.1"/>
    <property type="molecule type" value="Genomic_DNA"/>
</dbReference>
<organism evidence="1">
    <name type="scientific">Kwoniella bestiolae CBS 10118</name>
    <dbReference type="NCBI Taxonomy" id="1296100"/>
    <lineage>
        <taxon>Eukaryota</taxon>
        <taxon>Fungi</taxon>
        <taxon>Dikarya</taxon>
        <taxon>Basidiomycota</taxon>
        <taxon>Agaricomycotina</taxon>
        <taxon>Tremellomycetes</taxon>
        <taxon>Tremellales</taxon>
        <taxon>Cryptococcaceae</taxon>
        <taxon>Kwoniella</taxon>
    </lineage>
</organism>
<evidence type="ECO:0000313" key="2">
    <source>
        <dbReference type="EMBL" id="WVW81746.1"/>
    </source>
</evidence>
<reference evidence="2" key="2">
    <citation type="submission" date="2013-07" db="EMBL/GenBank/DDBJ databases">
        <authorList>
            <consortium name="The Broad Institute Genome Sequencing Platform"/>
            <person name="Cuomo C."/>
            <person name="Litvintseva A."/>
            <person name="Chen Y."/>
            <person name="Heitman J."/>
            <person name="Sun S."/>
            <person name="Springer D."/>
            <person name="Dromer F."/>
            <person name="Young S.K."/>
            <person name="Zeng Q."/>
            <person name="Gargeya S."/>
            <person name="Fitzgerald M."/>
            <person name="Abouelleil A."/>
            <person name="Alvarado L."/>
            <person name="Berlin A.M."/>
            <person name="Chapman S.B."/>
            <person name="Dewar J."/>
            <person name="Goldberg J."/>
            <person name="Griggs A."/>
            <person name="Gujja S."/>
            <person name="Hansen M."/>
            <person name="Howarth C."/>
            <person name="Imamovic A."/>
            <person name="Larimer J."/>
            <person name="McCowan C."/>
            <person name="Murphy C."/>
            <person name="Pearson M."/>
            <person name="Priest M."/>
            <person name="Roberts A."/>
            <person name="Saif S."/>
            <person name="Shea T."/>
            <person name="Sykes S."/>
            <person name="Wortman J."/>
            <person name="Nusbaum C."/>
            <person name="Birren B."/>
        </authorList>
    </citation>
    <scope>NUCLEOTIDE SEQUENCE</scope>
    <source>
        <strain evidence="2">CBS 10118</strain>
    </source>
</reference>
<dbReference type="AlphaFoldDB" id="A0A1B9G993"/>
<dbReference type="EMBL" id="CP144542">
    <property type="protein sequence ID" value="WVW81746.1"/>
    <property type="molecule type" value="Genomic_DNA"/>
</dbReference>
<dbReference type="RefSeq" id="XP_019048672.1">
    <property type="nucleotide sequence ID" value="XM_019189110.1"/>
</dbReference>
<evidence type="ECO:0000313" key="3">
    <source>
        <dbReference type="Proteomes" id="UP000092730"/>
    </source>
</evidence>
<dbReference type="OrthoDB" id="10489359at2759"/>
<gene>
    <name evidence="1" type="ORF">I302_02445</name>
    <name evidence="2" type="ORF">I302_103742</name>
</gene>
<reference evidence="2" key="4">
    <citation type="submission" date="2024-02" db="EMBL/GenBank/DDBJ databases">
        <title>Comparative genomics of Cryptococcus and Kwoniella reveals pathogenesis evolution and contrasting modes of karyotype evolution via chromosome fusion or intercentromeric recombination.</title>
        <authorList>
            <person name="Coelho M.A."/>
            <person name="David-Palma M."/>
            <person name="Shea T."/>
            <person name="Bowers K."/>
            <person name="McGinley-Smith S."/>
            <person name="Mohammad A.W."/>
            <person name="Gnirke A."/>
            <person name="Yurkov A.M."/>
            <person name="Nowrousian M."/>
            <person name="Sun S."/>
            <person name="Cuomo C.A."/>
            <person name="Heitman J."/>
        </authorList>
    </citation>
    <scope>NUCLEOTIDE SEQUENCE</scope>
    <source>
        <strain evidence="2">CBS 10118</strain>
    </source>
</reference>
<dbReference type="KEGG" id="kbi:30206844"/>
<dbReference type="GeneID" id="30206844"/>
<protein>
    <submittedName>
        <fullName evidence="1">Uncharacterized protein</fullName>
    </submittedName>
</protein>
<reference evidence="1" key="1">
    <citation type="submission" date="2013-07" db="EMBL/GenBank/DDBJ databases">
        <title>The Genome Sequence of Cryptococcus bestiolae CBS10118.</title>
        <authorList>
            <consortium name="The Broad Institute Genome Sequencing Platform"/>
            <person name="Cuomo C."/>
            <person name="Litvintseva A."/>
            <person name="Chen Y."/>
            <person name="Heitman J."/>
            <person name="Sun S."/>
            <person name="Springer D."/>
            <person name="Dromer F."/>
            <person name="Young S.K."/>
            <person name="Zeng Q."/>
            <person name="Gargeya S."/>
            <person name="Fitzgerald M."/>
            <person name="Abouelleil A."/>
            <person name="Alvarado L."/>
            <person name="Berlin A.M."/>
            <person name="Chapman S.B."/>
            <person name="Dewar J."/>
            <person name="Goldberg J."/>
            <person name="Griggs A."/>
            <person name="Gujja S."/>
            <person name="Hansen M."/>
            <person name="Howarth C."/>
            <person name="Imamovic A."/>
            <person name="Larimer J."/>
            <person name="McCowan C."/>
            <person name="Murphy C."/>
            <person name="Pearson M."/>
            <person name="Priest M."/>
            <person name="Roberts A."/>
            <person name="Saif S."/>
            <person name="Shea T."/>
            <person name="Sykes S."/>
            <person name="Wortman J."/>
            <person name="Nusbaum C."/>
            <person name="Birren B."/>
        </authorList>
    </citation>
    <scope>NUCLEOTIDE SEQUENCE [LARGE SCALE GENOMIC DNA]</scope>
    <source>
        <strain evidence="1">CBS 10118</strain>
    </source>
</reference>
<accession>A0A1B9G993</accession>
<dbReference type="Proteomes" id="UP000092730">
    <property type="component" value="Chromosome 2"/>
</dbReference>
<keyword evidence="3" id="KW-1185">Reference proteome</keyword>
<reference evidence="1" key="3">
    <citation type="submission" date="2014-01" db="EMBL/GenBank/DDBJ databases">
        <title>Evolution of pathogenesis and genome organization in the Tremellales.</title>
        <authorList>
            <person name="Cuomo C."/>
            <person name="Litvintseva A."/>
            <person name="Heitman J."/>
            <person name="Chen Y."/>
            <person name="Sun S."/>
            <person name="Springer D."/>
            <person name="Dromer F."/>
            <person name="Young S."/>
            <person name="Zeng Q."/>
            <person name="Chapman S."/>
            <person name="Gujja S."/>
            <person name="Saif S."/>
            <person name="Birren B."/>
        </authorList>
    </citation>
    <scope>NUCLEOTIDE SEQUENCE</scope>
    <source>
        <strain evidence="1">CBS 10118</strain>
    </source>
</reference>
<name>A0A1B9G993_9TREE</name>
<dbReference type="VEuPathDB" id="FungiDB:I302_02445"/>
<evidence type="ECO:0000313" key="1">
    <source>
        <dbReference type="EMBL" id="OCF27602.1"/>
    </source>
</evidence>
<proteinExistence type="predicted"/>
<sequence>MSTTEISQGGDTSLEPIELYTPEGMRLIYPSLATPDDPKITRIAANATDPYPGWHDQRSAGFQDIQKDPSYTGWFPPSELAWSVTADDARLKTLRKGYSFFARRRGTPEDSVDILRSARRTRFSLHLIGVESAHVLDEQLFHWDYLSDREYIKEGDRSWSREIDGDKEKLLHGRSKMILTRDATMALPYAKAQLLSSRLFSHLPACLAQAASRNVSTRFREQKDSLAVALKEVNRWLEDAMIDHLPKVFDGDYKSLEEYADLSGERTGVPMEWRIMGDGIEGTTIVHSKAGDKDDPAMVSELELRFASTWGIYRELHRQREEQAKIENGLSPSE</sequence>